<dbReference type="KEGG" id="tra:Trad_0725"/>
<dbReference type="STRING" id="649638.Trad_0725"/>
<dbReference type="RefSeq" id="WP_013177233.1">
    <property type="nucleotide sequence ID" value="NC_014221.1"/>
</dbReference>
<gene>
    <name evidence="2" type="ordered locus">Trad_0725</name>
</gene>
<protein>
    <submittedName>
        <fullName evidence="2">Uncharacterized protein</fullName>
    </submittedName>
</protein>
<dbReference type="Proteomes" id="UP000000379">
    <property type="component" value="Chromosome"/>
</dbReference>
<name>D7CTK4_TRURR</name>
<dbReference type="HOGENOM" id="CLU_2811217_0_0_0"/>
<evidence type="ECO:0000256" key="1">
    <source>
        <dbReference type="SAM" id="MobiDB-lite"/>
    </source>
</evidence>
<evidence type="ECO:0000313" key="2">
    <source>
        <dbReference type="EMBL" id="ADI13861.1"/>
    </source>
</evidence>
<organism evidence="2 3">
    <name type="scientific">Truepera radiovictrix (strain DSM 17093 / CIP 108686 / LMG 22925 / RQ-24)</name>
    <dbReference type="NCBI Taxonomy" id="649638"/>
    <lineage>
        <taxon>Bacteria</taxon>
        <taxon>Thermotogati</taxon>
        <taxon>Deinococcota</taxon>
        <taxon>Deinococci</taxon>
        <taxon>Trueperales</taxon>
        <taxon>Trueperaceae</taxon>
        <taxon>Truepera</taxon>
    </lineage>
</organism>
<evidence type="ECO:0000313" key="3">
    <source>
        <dbReference type="Proteomes" id="UP000000379"/>
    </source>
</evidence>
<proteinExistence type="predicted"/>
<feature type="region of interest" description="Disordered" evidence="1">
    <location>
        <begin position="1"/>
        <end position="67"/>
    </location>
</feature>
<keyword evidence="3" id="KW-1185">Reference proteome</keyword>
<reference evidence="2 3" key="2">
    <citation type="journal article" date="2011" name="Stand. Genomic Sci.">
        <title>Complete genome sequence of Truepera radiovictrix type strain (RQ-24).</title>
        <authorList>
            <person name="Ivanova N."/>
            <person name="Rohde C."/>
            <person name="Munk C."/>
            <person name="Nolan M."/>
            <person name="Lucas S."/>
            <person name="Del Rio T.G."/>
            <person name="Tice H."/>
            <person name="Deshpande S."/>
            <person name="Cheng J.F."/>
            <person name="Tapia R."/>
            <person name="Han C."/>
            <person name="Goodwin L."/>
            <person name="Pitluck S."/>
            <person name="Liolios K."/>
            <person name="Mavromatis K."/>
            <person name="Mikhailova N."/>
            <person name="Pati A."/>
            <person name="Chen A."/>
            <person name="Palaniappan K."/>
            <person name="Land M."/>
            <person name="Hauser L."/>
            <person name="Chang Y.J."/>
            <person name="Jeffries C.D."/>
            <person name="Brambilla E."/>
            <person name="Rohde M."/>
            <person name="Goker M."/>
            <person name="Tindall B.J."/>
            <person name="Woyke T."/>
            <person name="Bristow J."/>
            <person name="Eisen J.A."/>
            <person name="Markowitz V."/>
            <person name="Hugenholtz P."/>
            <person name="Kyrpides N.C."/>
            <person name="Klenk H.P."/>
            <person name="Lapidus A."/>
        </authorList>
    </citation>
    <scope>NUCLEOTIDE SEQUENCE [LARGE SCALE GENOMIC DNA]</scope>
    <source>
        <strain evidence="3">DSM 17093 / CIP 108686 / LMG 22925 / RQ-24</strain>
    </source>
</reference>
<dbReference type="EMBL" id="CP002049">
    <property type="protein sequence ID" value="ADI13861.1"/>
    <property type="molecule type" value="Genomic_DNA"/>
</dbReference>
<reference evidence="3" key="1">
    <citation type="submission" date="2010-05" db="EMBL/GenBank/DDBJ databases">
        <title>The complete genome of Truepera radiovictris DSM 17093.</title>
        <authorList>
            <consortium name="US DOE Joint Genome Institute (JGI-PGF)"/>
            <person name="Lucas S."/>
            <person name="Copeland A."/>
            <person name="Lapidus A."/>
            <person name="Glavina del Rio T."/>
            <person name="Dalin E."/>
            <person name="Tice H."/>
            <person name="Bruce D."/>
            <person name="Goodwin L."/>
            <person name="Pitluck S."/>
            <person name="Kyrpides N."/>
            <person name="Mavromatis K."/>
            <person name="Ovchinnikova G."/>
            <person name="Munk A.C."/>
            <person name="Detter J.C."/>
            <person name="Han C."/>
            <person name="Tapia R."/>
            <person name="Land M."/>
            <person name="Hauser L."/>
            <person name="Markowitz V."/>
            <person name="Cheng J.-F."/>
            <person name="Hugenholtz P."/>
            <person name="Woyke T."/>
            <person name="Wu D."/>
            <person name="Tindall B."/>
            <person name="Pomrenke H.G."/>
            <person name="Brambilla E."/>
            <person name="Klenk H.-P."/>
            <person name="Eisen J.A."/>
        </authorList>
    </citation>
    <scope>NUCLEOTIDE SEQUENCE [LARGE SCALE GENOMIC DNA]</scope>
    <source>
        <strain evidence="3">DSM 17093 / CIP 108686 / LMG 22925 / RQ-24</strain>
    </source>
</reference>
<accession>D7CTK4</accession>
<sequence>MNATPHPLATTEPWSLWATDQDGRPGRTPGQAEGDDPEDAPAGAEQPAEETASQATPDQAEGEEEDA</sequence>
<dbReference type="AlphaFoldDB" id="D7CTK4"/>